<feature type="active site" description="Proton donor" evidence="13">
    <location>
        <position position="64"/>
    </location>
</feature>
<dbReference type="PANTHER" id="PTHR11644:SF2">
    <property type="entry name" value="CYTIDINE DEAMINASE"/>
    <property type="match status" value="1"/>
</dbReference>
<proteinExistence type="inferred from homology"/>
<dbReference type="GO" id="GO:0042802">
    <property type="term" value="F:identical protein binding"/>
    <property type="evidence" value="ECO:0007669"/>
    <property type="project" value="UniProtKB-ARBA"/>
</dbReference>
<comment type="function">
    <text evidence="2 16">This enzyme scavenges exogenous and endogenous cytidine and 2'-deoxycytidine for UMP synthesis.</text>
</comment>
<name>A0A9D1RMB0_9CORY</name>
<evidence type="ECO:0000256" key="5">
    <source>
        <dbReference type="ARBA" id="ARBA00018266"/>
    </source>
</evidence>
<feature type="binding site" evidence="14">
    <location>
        <begin position="51"/>
        <end position="57"/>
    </location>
    <ligand>
        <name>substrate</name>
    </ligand>
</feature>
<feature type="binding site" evidence="15">
    <location>
        <position position="98"/>
    </location>
    <ligand>
        <name>Zn(2+)</name>
        <dbReference type="ChEBI" id="CHEBI:29105"/>
        <note>catalytic</note>
    </ligand>
</feature>
<organism evidence="18 19">
    <name type="scientific">Candidatus Corynebacterium avicola</name>
    <dbReference type="NCBI Taxonomy" id="2838527"/>
    <lineage>
        <taxon>Bacteria</taxon>
        <taxon>Bacillati</taxon>
        <taxon>Actinomycetota</taxon>
        <taxon>Actinomycetes</taxon>
        <taxon>Mycobacteriales</taxon>
        <taxon>Corynebacteriaceae</taxon>
        <taxon>Corynebacterium</taxon>
    </lineage>
</organism>
<dbReference type="InterPro" id="IPR050202">
    <property type="entry name" value="Cyt/Deoxycyt_deaminase"/>
</dbReference>
<dbReference type="CDD" id="cd01283">
    <property type="entry name" value="cytidine_deaminase"/>
    <property type="match status" value="1"/>
</dbReference>
<comment type="cofactor">
    <cofactor evidence="1 15 16">
        <name>Zn(2+)</name>
        <dbReference type="ChEBI" id="CHEBI:29105"/>
    </cofactor>
</comment>
<protein>
    <recommendedName>
        <fullName evidence="5 16">Cytidine deaminase</fullName>
        <ecNumber evidence="4 16">3.5.4.5</ecNumber>
    </recommendedName>
    <alternativeName>
        <fullName evidence="9 16">Cytidine aminohydrolase</fullName>
    </alternativeName>
</protein>
<evidence type="ECO:0000256" key="2">
    <source>
        <dbReference type="ARBA" id="ARBA00003949"/>
    </source>
</evidence>
<comment type="function">
    <text evidence="12">Recycles cytidine and 2-deoxycytidine for uridine and 2-deoxyuridine synthesis, respectively. Catalyzes the hydrolytic deamination of cytidine and 2-deoxycytidine to form, respectively, uridine and 2-deoxyuridine.</text>
</comment>
<dbReference type="NCBIfam" id="NF004064">
    <property type="entry name" value="PRK05578.1"/>
    <property type="match status" value="1"/>
</dbReference>
<evidence type="ECO:0000256" key="9">
    <source>
        <dbReference type="ARBA" id="ARBA00032005"/>
    </source>
</evidence>
<evidence type="ECO:0000256" key="3">
    <source>
        <dbReference type="ARBA" id="ARBA00006576"/>
    </source>
</evidence>
<comment type="caution">
    <text evidence="18">The sequence shown here is derived from an EMBL/GenBank/DDBJ whole genome shotgun (WGS) entry which is preliminary data.</text>
</comment>
<sequence>MQSPSPHSTPPDADLLALSREAAHKAYSPYSGFPVGAALLLDDGRVVTGCNVENASYGLGICAERTAVTRMIAEGSGTVPTILAVAITGLKAAPCFPCGACRQVLHEFGCQRVVVEGEDGPESHPFTDILPYAFGPEAL</sequence>
<dbReference type="InterPro" id="IPR016193">
    <property type="entry name" value="Cytidine_deaminase-like"/>
</dbReference>
<dbReference type="GO" id="GO:0004126">
    <property type="term" value="F:cytidine deaminase activity"/>
    <property type="evidence" value="ECO:0007669"/>
    <property type="project" value="UniProtKB-UniRule"/>
</dbReference>
<gene>
    <name evidence="18" type="ORF">H9870_03475</name>
</gene>
<dbReference type="GO" id="GO:0005829">
    <property type="term" value="C:cytosol"/>
    <property type="evidence" value="ECO:0007669"/>
    <property type="project" value="TreeGrafter"/>
</dbReference>
<evidence type="ECO:0000256" key="13">
    <source>
        <dbReference type="PIRSR" id="PIRSR606262-1"/>
    </source>
</evidence>
<dbReference type="EMBL" id="DXGC01000034">
    <property type="protein sequence ID" value="HIW90708.1"/>
    <property type="molecule type" value="Genomic_DNA"/>
</dbReference>
<reference evidence="18" key="2">
    <citation type="submission" date="2021-04" db="EMBL/GenBank/DDBJ databases">
        <authorList>
            <person name="Gilroy R."/>
        </authorList>
    </citation>
    <scope>NUCLEOTIDE SEQUENCE</scope>
    <source>
        <strain evidence="18">CHK32-1732</strain>
    </source>
</reference>
<evidence type="ECO:0000256" key="16">
    <source>
        <dbReference type="RuleBase" id="RU364006"/>
    </source>
</evidence>
<dbReference type="InterPro" id="IPR002125">
    <property type="entry name" value="CMP_dCMP_dom"/>
</dbReference>
<evidence type="ECO:0000256" key="1">
    <source>
        <dbReference type="ARBA" id="ARBA00001947"/>
    </source>
</evidence>
<dbReference type="Pfam" id="PF00383">
    <property type="entry name" value="dCMP_cyt_deam_1"/>
    <property type="match status" value="1"/>
</dbReference>
<evidence type="ECO:0000256" key="15">
    <source>
        <dbReference type="PIRSR" id="PIRSR606262-3"/>
    </source>
</evidence>
<dbReference type="GO" id="GO:0072527">
    <property type="term" value="P:pyrimidine-containing compound metabolic process"/>
    <property type="evidence" value="ECO:0007669"/>
    <property type="project" value="UniProtKB-ARBA"/>
</dbReference>
<evidence type="ECO:0000256" key="6">
    <source>
        <dbReference type="ARBA" id="ARBA00022723"/>
    </source>
</evidence>
<evidence type="ECO:0000256" key="8">
    <source>
        <dbReference type="ARBA" id="ARBA00022833"/>
    </source>
</evidence>
<dbReference type="Proteomes" id="UP000824190">
    <property type="component" value="Unassembled WGS sequence"/>
</dbReference>
<reference evidence="18" key="1">
    <citation type="journal article" date="2021" name="PeerJ">
        <title>Extensive microbial diversity within the chicken gut microbiome revealed by metagenomics and culture.</title>
        <authorList>
            <person name="Gilroy R."/>
            <person name="Ravi A."/>
            <person name="Getino M."/>
            <person name="Pursley I."/>
            <person name="Horton D.L."/>
            <person name="Alikhan N.F."/>
            <person name="Baker D."/>
            <person name="Gharbi K."/>
            <person name="Hall N."/>
            <person name="Watson M."/>
            <person name="Adriaenssens E.M."/>
            <person name="Foster-Nyarko E."/>
            <person name="Jarju S."/>
            <person name="Secka A."/>
            <person name="Antonio M."/>
            <person name="Oren A."/>
            <person name="Chaudhuri R.R."/>
            <person name="La Ragione R."/>
            <person name="Hildebrand F."/>
            <person name="Pallen M.J."/>
        </authorList>
    </citation>
    <scope>NUCLEOTIDE SEQUENCE</scope>
    <source>
        <strain evidence="18">CHK32-1732</strain>
    </source>
</reference>
<comment type="similarity">
    <text evidence="3 16">Belongs to the cytidine and deoxycytidylate deaminase family.</text>
</comment>
<keyword evidence="7 16" id="KW-0378">Hydrolase</keyword>
<accession>A0A9D1RMB0</accession>
<evidence type="ECO:0000256" key="4">
    <source>
        <dbReference type="ARBA" id="ARBA00012783"/>
    </source>
</evidence>
<dbReference type="AlphaFoldDB" id="A0A9D1RMB0"/>
<feature type="binding site" evidence="15">
    <location>
        <position position="62"/>
    </location>
    <ligand>
        <name>Zn(2+)</name>
        <dbReference type="ChEBI" id="CHEBI:29105"/>
        <note>catalytic</note>
    </ligand>
</feature>
<evidence type="ECO:0000313" key="18">
    <source>
        <dbReference type="EMBL" id="HIW90708.1"/>
    </source>
</evidence>
<dbReference type="PROSITE" id="PS00903">
    <property type="entry name" value="CYT_DCMP_DEAMINASES_1"/>
    <property type="match status" value="1"/>
</dbReference>
<dbReference type="PANTHER" id="PTHR11644">
    <property type="entry name" value="CYTIDINE DEAMINASE"/>
    <property type="match status" value="1"/>
</dbReference>
<dbReference type="Gene3D" id="3.40.140.10">
    <property type="entry name" value="Cytidine Deaminase, domain 2"/>
    <property type="match status" value="1"/>
</dbReference>
<dbReference type="PROSITE" id="PS51747">
    <property type="entry name" value="CYT_DCMP_DEAMINASES_2"/>
    <property type="match status" value="1"/>
</dbReference>
<evidence type="ECO:0000256" key="14">
    <source>
        <dbReference type="PIRSR" id="PIRSR606262-2"/>
    </source>
</evidence>
<evidence type="ECO:0000256" key="11">
    <source>
        <dbReference type="ARBA" id="ARBA00049558"/>
    </source>
</evidence>
<evidence type="ECO:0000256" key="12">
    <source>
        <dbReference type="ARBA" id="ARBA00056327"/>
    </source>
</evidence>
<comment type="catalytic activity">
    <reaction evidence="11 16">
        <text>cytidine + H2O + H(+) = uridine + NH4(+)</text>
        <dbReference type="Rhea" id="RHEA:16069"/>
        <dbReference type="ChEBI" id="CHEBI:15377"/>
        <dbReference type="ChEBI" id="CHEBI:15378"/>
        <dbReference type="ChEBI" id="CHEBI:16704"/>
        <dbReference type="ChEBI" id="CHEBI:17562"/>
        <dbReference type="ChEBI" id="CHEBI:28938"/>
        <dbReference type="EC" id="3.5.4.5"/>
    </reaction>
</comment>
<evidence type="ECO:0000313" key="19">
    <source>
        <dbReference type="Proteomes" id="UP000824190"/>
    </source>
</evidence>
<evidence type="ECO:0000256" key="7">
    <source>
        <dbReference type="ARBA" id="ARBA00022801"/>
    </source>
</evidence>
<dbReference type="EC" id="3.5.4.5" evidence="4 16"/>
<evidence type="ECO:0000256" key="10">
    <source>
        <dbReference type="ARBA" id="ARBA00049252"/>
    </source>
</evidence>
<evidence type="ECO:0000259" key="17">
    <source>
        <dbReference type="PROSITE" id="PS51747"/>
    </source>
</evidence>
<dbReference type="FunFam" id="3.40.140.10:FF:000008">
    <property type="entry name" value="Cytidine deaminase"/>
    <property type="match status" value="1"/>
</dbReference>
<dbReference type="GO" id="GO:0055086">
    <property type="term" value="P:nucleobase-containing small molecule metabolic process"/>
    <property type="evidence" value="ECO:0007669"/>
    <property type="project" value="UniProtKB-ARBA"/>
</dbReference>
<dbReference type="InterPro" id="IPR006262">
    <property type="entry name" value="Cyt_deam_tetra"/>
</dbReference>
<keyword evidence="6 15" id="KW-0479">Metal-binding</keyword>
<feature type="binding site" evidence="15">
    <location>
        <position position="101"/>
    </location>
    <ligand>
        <name>Zn(2+)</name>
        <dbReference type="ChEBI" id="CHEBI:29105"/>
        <note>catalytic</note>
    </ligand>
</feature>
<comment type="catalytic activity">
    <reaction evidence="10 16">
        <text>2'-deoxycytidine + H2O + H(+) = 2'-deoxyuridine + NH4(+)</text>
        <dbReference type="Rhea" id="RHEA:13433"/>
        <dbReference type="ChEBI" id="CHEBI:15377"/>
        <dbReference type="ChEBI" id="CHEBI:15378"/>
        <dbReference type="ChEBI" id="CHEBI:15698"/>
        <dbReference type="ChEBI" id="CHEBI:16450"/>
        <dbReference type="ChEBI" id="CHEBI:28938"/>
        <dbReference type="EC" id="3.5.4.5"/>
    </reaction>
</comment>
<dbReference type="GO" id="GO:0008270">
    <property type="term" value="F:zinc ion binding"/>
    <property type="evidence" value="ECO:0007669"/>
    <property type="project" value="UniProtKB-UniRule"/>
</dbReference>
<dbReference type="SUPFAM" id="SSF53927">
    <property type="entry name" value="Cytidine deaminase-like"/>
    <property type="match status" value="1"/>
</dbReference>
<keyword evidence="8 15" id="KW-0862">Zinc</keyword>
<dbReference type="NCBIfam" id="TIGR01354">
    <property type="entry name" value="cyt_deam_tetra"/>
    <property type="match status" value="1"/>
</dbReference>
<dbReference type="InterPro" id="IPR016192">
    <property type="entry name" value="APOBEC/CMP_deaminase_Zn-bd"/>
</dbReference>
<feature type="domain" description="CMP/dCMP-type deaminase" evidence="17">
    <location>
        <begin position="10"/>
        <end position="137"/>
    </location>
</feature>